<dbReference type="SFLD" id="SFLDG01150">
    <property type="entry name" value="Main.1:_Beta-like"/>
    <property type="match status" value="1"/>
</dbReference>
<dbReference type="AlphaFoldDB" id="A0A2U2N8S5"/>
<dbReference type="InterPro" id="IPR040079">
    <property type="entry name" value="Glutathione_S-Trfase"/>
</dbReference>
<reference evidence="3 4" key="1">
    <citation type="submission" date="2018-05" db="EMBL/GenBank/DDBJ databases">
        <title>Spiribacter halobius sp. nov., a moderately halophilic bacterium isolated from marine solar saltern.</title>
        <authorList>
            <person name="Zheng W.-S."/>
            <person name="Lu D.-C."/>
            <person name="Du Z.-J."/>
        </authorList>
    </citation>
    <scope>NUCLEOTIDE SEQUENCE [LARGE SCALE GENOMIC DNA]</scope>
    <source>
        <strain evidence="3 4">E85</strain>
    </source>
</reference>
<name>A0A2U2N8S5_9GAMM</name>
<dbReference type="Gene3D" id="1.20.1050.10">
    <property type="match status" value="1"/>
</dbReference>
<dbReference type="GO" id="GO:0016740">
    <property type="term" value="F:transferase activity"/>
    <property type="evidence" value="ECO:0007669"/>
    <property type="project" value="UniProtKB-KW"/>
</dbReference>
<sequence>MYRLYYSPDSANLVVRLALELLRAPYEAVLVDRGRREQHSPAYRRLNPQGLIPVLVDGDAVLFETGAILLYLADRHPGLAPPPAAAARGDCLKWLFFLSNTLHADLRIAFYRERYADEPDARERVGRTAQRRALGHFRLLERQLAAREGVWLLPWGRSVCDVYLAGCARWARLYPQGSPLAADALDDCPQLLALCAALEADPAVARACEAEGIPAPFFSRPRPAEPEVGSVL</sequence>
<dbReference type="InterPro" id="IPR004045">
    <property type="entry name" value="Glutathione_S-Trfase_N"/>
</dbReference>
<accession>A0A2U2N8S5</accession>
<dbReference type="Pfam" id="PF13417">
    <property type="entry name" value="GST_N_3"/>
    <property type="match status" value="1"/>
</dbReference>
<dbReference type="PROSITE" id="PS50404">
    <property type="entry name" value="GST_NTER"/>
    <property type="match status" value="1"/>
</dbReference>
<evidence type="ECO:0000313" key="3">
    <source>
        <dbReference type="EMBL" id="PWG65550.1"/>
    </source>
</evidence>
<feature type="domain" description="GST N-terminal" evidence="1">
    <location>
        <begin position="1"/>
        <end position="80"/>
    </location>
</feature>
<evidence type="ECO:0000259" key="2">
    <source>
        <dbReference type="PROSITE" id="PS50405"/>
    </source>
</evidence>
<dbReference type="SFLD" id="SFLDS00019">
    <property type="entry name" value="Glutathione_Transferase_(cytos"/>
    <property type="match status" value="1"/>
</dbReference>
<dbReference type="Gene3D" id="3.40.30.10">
    <property type="entry name" value="Glutaredoxin"/>
    <property type="match status" value="1"/>
</dbReference>
<dbReference type="InterPro" id="IPR036249">
    <property type="entry name" value="Thioredoxin-like_sf"/>
</dbReference>
<comment type="caution">
    <text evidence="3">The sequence shown here is derived from an EMBL/GenBank/DDBJ whole genome shotgun (WGS) entry which is preliminary data.</text>
</comment>
<keyword evidence="3" id="KW-0808">Transferase</keyword>
<gene>
    <name evidence="3" type="ORF">DEM34_01110</name>
</gene>
<proteinExistence type="predicted"/>
<dbReference type="EMBL" id="QFFI01000002">
    <property type="protein sequence ID" value="PWG65550.1"/>
    <property type="molecule type" value="Genomic_DNA"/>
</dbReference>
<protein>
    <submittedName>
        <fullName evidence="3">Glutathione S-transferase</fullName>
    </submittedName>
</protein>
<dbReference type="SUPFAM" id="SSF47616">
    <property type="entry name" value="GST C-terminal domain-like"/>
    <property type="match status" value="1"/>
</dbReference>
<dbReference type="InterPro" id="IPR036282">
    <property type="entry name" value="Glutathione-S-Trfase_C_sf"/>
</dbReference>
<dbReference type="PROSITE" id="PS50405">
    <property type="entry name" value="GST_CTER"/>
    <property type="match status" value="1"/>
</dbReference>
<evidence type="ECO:0000259" key="1">
    <source>
        <dbReference type="PROSITE" id="PS50404"/>
    </source>
</evidence>
<dbReference type="InterPro" id="IPR010987">
    <property type="entry name" value="Glutathione-S-Trfase_C-like"/>
</dbReference>
<evidence type="ECO:0000313" key="4">
    <source>
        <dbReference type="Proteomes" id="UP000245474"/>
    </source>
</evidence>
<dbReference type="PANTHER" id="PTHR44051">
    <property type="entry name" value="GLUTATHIONE S-TRANSFERASE-RELATED"/>
    <property type="match status" value="1"/>
</dbReference>
<keyword evidence="4" id="KW-1185">Reference proteome</keyword>
<dbReference type="CDD" id="cd03057">
    <property type="entry name" value="GST_N_Beta"/>
    <property type="match status" value="1"/>
</dbReference>
<dbReference type="SFLD" id="SFLDG00358">
    <property type="entry name" value="Main_(cytGST)"/>
    <property type="match status" value="1"/>
</dbReference>
<dbReference type="SUPFAM" id="SSF52833">
    <property type="entry name" value="Thioredoxin-like"/>
    <property type="match status" value="1"/>
</dbReference>
<dbReference type="Proteomes" id="UP000245474">
    <property type="component" value="Unassembled WGS sequence"/>
</dbReference>
<feature type="domain" description="GST C-terminal" evidence="2">
    <location>
        <begin position="84"/>
        <end position="217"/>
    </location>
</feature>
<organism evidence="3 4">
    <name type="scientific">Sediminicurvatus halobius</name>
    <dbReference type="NCBI Taxonomy" id="2182432"/>
    <lineage>
        <taxon>Bacteria</taxon>
        <taxon>Pseudomonadati</taxon>
        <taxon>Pseudomonadota</taxon>
        <taxon>Gammaproteobacteria</taxon>
        <taxon>Chromatiales</taxon>
        <taxon>Ectothiorhodospiraceae</taxon>
        <taxon>Sediminicurvatus</taxon>
    </lineage>
</organism>
<dbReference type="PANTHER" id="PTHR44051:SF8">
    <property type="entry name" value="GLUTATHIONE S-TRANSFERASE GSTA"/>
    <property type="match status" value="1"/>
</dbReference>
<dbReference type="OrthoDB" id="9782992at2"/>